<dbReference type="InterPro" id="IPR000504">
    <property type="entry name" value="RRM_dom"/>
</dbReference>
<accession>A0AAF3FEC7</accession>
<evidence type="ECO:0000256" key="1">
    <source>
        <dbReference type="ARBA" id="ARBA00022884"/>
    </source>
</evidence>
<evidence type="ECO:0000256" key="3">
    <source>
        <dbReference type="SAM" id="Coils"/>
    </source>
</evidence>
<dbReference type="SUPFAM" id="SSF54928">
    <property type="entry name" value="RNA-binding domain, RBD"/>
    <property type="match status" value="1"/>
</dbReference>
<name>A0AAF3FEC7_9BILA</name>
<dbReference type="Gene3D" id="3.30.70.330">
    <property type="match status" value="1"/>
</dbReference>
<dbReference type="SMART" id="SM00360">
    <property type="entry name" value="RRM"/>
    <property type="match status" value="1"/>
</dbReference>
<feature type="compositionally biased region" description="Basic and acidic residues" evidence="4">
    <location>
        <begin position="15"/>
        <end position="29"/>
    </location>
</feature>
<feature type="region of interest" description="Disordered" evidence="4">
    <location>
        <begin position="217"/>
        <end position="241"/>
    </location>
</feature>
<evidence type="ECO:0000256" key="4">
    <source>
        <dbReference type="SAM" id="MobiDB-lite"/>
    </source>
</evidence>
<evidence type="ECO:0000313" key="6">
    <source>
        <dbReference type="Proteomes" id="UP000887575"/>
    </source>
</evidence>
<evidence type="ECO:0000256" key="2">
    <source>
        <dbReference type="PROSITE-ProRule" id="PRU00176"/>
    </source>
</evidence>
<protein>
    <submittedName>
        <fullName evidence="7">RRM domain-containing protein</fullName>
    </submittedName>
</protein>
<evidence type="ECO:0000259" key="5">
    <source>
        <dbReference type="PROSITE" id="PS50102"/>
    </source>
</evidence>
<dbReference type="AlphaFoldDB" id="A0AAF3FEC7"/>
<feature type="domain" description="RRM" evidence="5">
    <location>
        <begin position="139"/>
        <end position="216"/>
    </location>
</feature>
<organism evidence="6 7">
    <name type="scientific">Mesorhabditis belari</name>
    <dbReference type="NCBI Taxonomy" id="2138241"/>
    <lineage>
        <taxon>Eukaryota</taxon>
        <taxon>Metazoa</taxon>
        <taxon>Ecdysozoa</taxon>
        <taxon>Nematoda</taxon>
        <taxon>Chromadorea</taxon>
        <taxon>Rhabditida</taxon>
        <taxon>Rhabditina</taxon>
        <taxon>Rhabditomorpha</taxon>
        <taxon>Rhabditoidea</taxon>
        <taxon>Rhabditidae</taxon>
        <taxon>Mesorhabditinae</taxon>
        <taxon>Mesorhabditis</taxon>
    </lineage>
</organism>
<dbReference type="PANTHER" id="PTHR23236:SF12">
    <property type="entry name" value="EUKARYOTIC INITIATION FACTOR 4B-RELATED"/>
    <property type="match status" value="1"/>
</dbReference>
<dbReference type="GO" id="GO:0005634">
    <property type="term" value="C:nucleus"/>
    <property type="evidence" value="ECO:0007669"/>
    <property type="project" value="TreeGrafter"/>
</dbReference>
<reference evidence="7" key="1">
    <citation type="submission" date="2024-02" db="UniProtKB">
        <authorList>
            <consortium name="WormBaseParasite"/>
        </authorList>
    </citation>
    <scope>IDENTIFICATION</scope>
</reference>
<keyword evidence="6" id="KW-1185">Reference proteome</keyword>
<proteinExistence type="predicted"/>
<dbReference type="PROSITE" id="PS50102">
    <property type="entry name" value="RRM"/>
    <property type="match status" value="1"/>
</dbReference>
<dbReference type="GO" id="GO:0008143">
    <property type="term" value="F:poly(A) binding"/>
    <property type="evidence" value="ECO:0007669"/>
    <property type="project" value="TreeGrafter"/>
</dbReference>
<keyword evidence="3" id="KW-0175">Coiled coil</keyword>
<dbReference type="Pfam" id="PF00076">
    <property type="entry name" value="RRM_1"/>
    <property type="match status" value="1"/>
</dbReference>
<dbReference type="InterPro" id="IPR012677">
    <property type="entry name" value="Nucleotide-bd_a/b_plait_sf"/>
</dbReference>
<dbReference type="PANTHER" id="PTHR23236">
    <property type="entry name" value="EUKARYOTIC TRANSLATION INITIATION FACTOR 4B/4H"/>
    <property type="match status" value="1"/>
</dbReference>
<sequence length="271" mass="30743">MEKKLEKARVIYQESMREKDAREEKERSRMIATRPPRNEEEYEPIEISIDYDDDDMNEQLDSEDEEFRNAWAEVENECLEEVIASTSSLMAEIEEEQKKLQQIQNETDAQMNLSSLSLNGANVYPPTLSAKEKAEIDGRSVYVGNVDYGCTGEELQKHFHGSGSVSRVTILCDKHTGHPKGFAYVEFTDPEGMRNAMAMDESLLRGRQIKVCEKRTNKPGISTTNRPPRFRGGPRGRGGAAGGMFVKYVPVGFGRPRGRGLRRRPHFSNYA</sequence>
<evidence type="ECO:0000313" key="7">
    <source>
        <dbReference type="WBParaSite" id="MBELARI_LOCUS5222"/>
    </source>
</evidence>
<keyword evidence="1 2" id="KW-0694">RNA-binding</keyword>
<dbReference type="Proteomes" id="UP000887575">
    <property type="component" value="Unassembled WGS sequence"/>
</dbReference>
<feature type="coiled-coil region" evidence="3">
    <location>
        <begin position="76"/>
        <end position="113"/>
    </location>
</feature>
<dbReference type="WBParaSite" id="MBELARI_LOCUS5222">
    <property type="protein sequence ID" value="MBELARI_LOCUS5222"/>
    <property type="gene ID" value="MBELARI_LOCUS5222"/>
</dbReference>
<dbReference type="InterPro" id="IPR035979">
    <property type="entry name" value="RBD_domain_sf"/>
</dbReference>
<feature type="region of interest" description="Disordered" evidence="4">
    <location>
        <begin position="15"/>
        <end position="49"/>
    </location>
</feature>
<feature type="compositionally biased region" description="Acidic residues" evidence="4">
    <location>
        <begin position="40"/>
        <end position="49"/>
    </location>
</feature>